<feature type="compositionally biased region" description="Low complexity" evidence="7">
    <location>
        <begin position="92"/>
        <end position="112"/>
    </location>
</feature>
<dbReference type="EMBL" id="BJXV01000005">
    <property type="protein sequence ID" value="GEN27485.1"/>
    <property type="molecule type" value="Genomic_DNA"/>
</dbReference>
<evidence type="ECO:0000256" key="2">
    <source>
        <dbReference type="ARBA" id="ARBA00022475"/>
    </source>
</evidence>
<accession>A0A511ULI8</accession>
<dbReference type="PIRSF" id="PIRSF037714">
    <property type="entry name" value="TolR"/>
    <property type="match status" value="1"/>
</dbReference>
<dbReference type="InterPro" id="IPR050790">
    <property type="entry name" value="ExbB/TolQ_transport"/>
</dbReference>
<evidence type="ECO:0000256" key="3">
    <source>
        <dbReference type="ARBA" id="ARBA00022692"/>
    </source>
</evidence>
<dbReference type="InterPro" id="IPR017270">
    <property type="entry name" value="MotA/TolQ/ExbB-rel"/>
</dbReference>
<organism evidence="10 11">
    <name type="scientific">Halovibrio variabilis</name>
    <dbReference type="NCBI Taxonomy" id="31910"/>
    <lineage>
        <taxon>Bacteria</taxon>
        <taxon>Pseudomonadati</taxon>
        <taxon>Pseudomonadota</taxon>
        <taxon>Gammaproteobacteria</taxon>
        <taxon>Oceanospirillales</taxon>
        <taxon>Halomonadaceae</taxon>
        <taxon>Halovibrio</taxon>
    </lineage>
</organism>
<evidence type="ECO:0000256" key="4">
    <source>
        <dbReference type="ARBA" id="ARBA00022989"/>
    </source>
</evidence>
<evidence type="ECO:0000256" key="7">
    <source>
        <dbReference type="SAM" id="MobiDB-lite"/>
    </source>
</evidence>
<proteinExistence type="inferred from homology"/>
<feature type="transmembrane region" description="Helical" evidence="8">
    <location>
        <begin position="282"/>
        <end position="307"/>
    </location>
</feature>
<evidence type="ECO:0000259" key="9">
    <source>
        <dbReference type="Pfam" id="PF01618"/>
    </source>
</evidence>
<dbReference type="OrthoDB" id="4045at2"/>
<feature type="transmembrane region" description="Helical" evidence="8">
    <location>
        <begin position="410"/>
        <end position="430"/>
    </location>
</feature>
<gene>
    <name evidence="10" type="ORF">HVA01_11310</name>
</gene>
<name>A0A511ULI8_9GAMM</name>
<protein>
    <submittedName>
        <fullName evidence="10">Biopolymer transporter TonB</fullName>
    </submittedName>
</protein>
<sequence length="473" mass="51512">MSRFSQAINRSAIYRQPANRFSVRRLAAIGALMMLVAFSSVSMAQTESATSLREAREAAELRDQQRLMGFLDDQQALEAALEQARAEHEEAQQQQEVLEQQQAEQADQASELNARQAEQGEALSGLLSNLVRHSSEIRNALGEESLLTLEEESLPPRLDDVEVLERHQLENVVDRLATLTARSGRAERLSMPVADANGEVTTRELLRVGDFAAFTESSLLQRGEHDGSLTVMPRTPPQIAELLPDYYQGESSLLAVDPTQGSVLNALAQQPNLWERFQQGGYVGYVVVALGILGLIIGLGQYGYLILVSMRVNRQRQSLGQLQANNPLGRVLQRFEGMDKHQTPEALEARLDEAVLAELPKLERSQPMVKLLAAIAPLLGLLGTVTGMIVTFQAITVFGTGDPQLMAGGISQALVTTVLGLITAVPLLFVQTALSGRSRYLTHVIEGQASAALADHLESQSQAQSQTHTPAVT</sequence>
<dbReference type="AlphaFoldDB" id="A0A511ULI8"/>
<evidence type="ECO:0000256" key="8">
    <source>
        <dbReference type="SAM" id="Phobius"/>
    </source>
</evidence>
<evidence type="ECO:0000256" key="5">
    <source>
        <dbReference type="ARBA" id="ARBA00023136"/>
    </source>
</evidence>
<keyword evidence="5 8" id="KW-0472">Membrane</keyword>
<evidence type="ECO:0000313" key="10">
    <source>
        <dbReference type="EMBL" id="GEN27485.1"/>
    </source>
</evidence>
<keyword evidence="6" id="KW-0653">Protein transport</keyword>
<comment type="similarity">
    <text evidence="6">Belongs to the exbB/tolQ family.</text>
</comment>
<dbReference type="Proteomes" id="UP000321303">
    <property type="component" value="Unassembled WGS sequence"/>
</dbReference>
<evidence type="ECO:0000256" key="1">
    <source>
        <dbReference type="ARBA" id="ARBA00004651"/>
    </source>
</evidence>
<evidence type="ECO:0000256" key="6">
    <source>
        <dbReference type="RuleBase" id="RU004057"/>
    </source>
</evidence>
<feature type="domain" description="MotA/TolQ/ExbB proton channel" evidence="9">
    <location>
        <begin position="327"/>
        <end position="446"/>
    </location>
</feature>
<dbReference type="GO" id="GO:0005886">
    <property type="term" value="C:plasma membrane"/>
    <property type="evidence" value="ECO:0007669"/>
    <property type="project" value="UniProtKB-SubCell"/>
</dbReference>
<comment type="subcellular location">
    <subcellularLocation>
        <location evidence="1">Cell membrane</location>
        <topology evidence="1">Multi-pass membrane protein</topology>
    </subcellularLocation>
    <subcellularLocation>
        <location evidence="6">Membrane</location>
        <topology evidence="6">Multi-pass membrane protein</topology>
    </subcellularLocation>
</comment>
<evidence type="ECO:0000313" key="11">
    <source>
        <dbReference type="Proteomes" id="UP000321303"/>
    </source>
</evidence>
<dbReference type="PANTHER" id="PTHR30625">
    <property type="entry name" value="PROTEIN TOLQ"/>
    <property type="match status" value="1"/>
</dbReference>
<feature type="transmembrane region" description="Helical" evidence="8">
    <location>
        <begin position="371"/>
        <end position="398"/>
    </location>
</feature>
<keyword evidence="6" id="KW-0813">Transport</keyword>
<dbReference type="PANTHER" id="PTHR30625:SF11">
    <property type="entry name" value="MOTA_TOLQ_EXBB PROTON CHANNEL DOMAIN-CONTAINING PROTEIN"/>
    <property type="match status" value="1"/>
</dbReference>
<dbReference type="GO" id="GO:0017038">
    <property type="term" value="P:protein import"/>
    <property type="evidence" value="ECO:0007669"/>
    <property type="project" value="TreeGrafter"/>
</dbReference>
<keyword evidence="2" id="KW-1003">Cell membrane</keyword>
<dbReference type="Pfam" id="PF01618">
    <property type="entry name" value="MotA_ExbB"/>
    <property type="match status" value="1"/>
</dbReference>
<reference evidence="10 11" key="1">
    <citation type="submission" date="2019-07" db="EMBL/GenBank/DDBJ databases">
        <title>Whole genome shotgun sequence of Halomonas variabilis NBRC 102410.</title>
        <authorList>
            <person name="Hosoyama A."/>
            <person name="Uohara A."/>
            <person name="Ohji S."/>
            <person name="Ichikawa N."/>
        </authorList>
    </citation>
    <scope>NUCLEOTIDE SEQUENCE [LARGE SCALE GENOMIC DNA]</scope>
    <source>
        <strain evidence="10 11">NBRC 102410</strain>
    </source>
</reference>
<comment type="caution">
    <text evidence="10">The sequence shown here is derived from an EMBL/GenBank/DDBJ whole genome shotgun (WGS) entry which is preliminary data.</text>
</comment>
<feature type="region of interest" description="Disordered" evidence="7">
    <location>
        <begin position="82"/>
        <end position="117"/>
    </location>
</feature>
<keyword evidence="11" id="KW-1185">Reference proteome</keyword>
<dbReference type="InterPro" id="IPR002898">
    <property type="entry name" value="MotA_ExbB_proton_chnl"/>
</dbReference>
<keyword evidence="4 8" id="KW-1133">Transmembrane helix</keyword>
<keyword evidence="3 8" id="KW-0812">Transmembrane</keyword>